<dbReference type="EMBL" id="CAJNOV010005695">
    <property type="protein sequence ID" value="CAF1221567.1"/>
    <property type="molecule type" value="Genomic_DNA"/>
</dbReference>
<dbReference type="Proteomes" id="UP000663834">
    <property type="component" value="Unassembled WGS sequence"/>
</dbReference>
<name>A0A816HI78_9BILA</name>
<evidence type="ECO:0000256" key="1">
    <source>
        <dbReference type="SAM" id="MobiDB-lite"/>
    </source>
</evidence>
<protein>
    <submittedName>
        <fullName evidence="3">Uncharacterized protein</fullName>
    </submittedName>
</protein>
<feature type="compositionally biased region" description="Basic and acidic residues" evidence="1">
    <location>
        <begin position="166"/>
        <end position="179"/>
    </location>
</feature>
<dbReference type="Proteomes" id="UP000663855">
    <property type="component" value="Unassembled WGS sequence"/>
</dbReference>
<evidence type="ECO:0000313" key="5">
    <source>
        <dbReference type="EMBL" id="CAF3835488.1"/>
    </source>
</evidence>
<dbReference type="OrthoDB" id="10576525at2759"/>
<evidence type="ECO:0000313" key="4">
    <source>
        <dbReference type="EMBL" id="CAF2194483.1"/>
    </source>
</evidence>
<dbReference type="EMBL" id="CAJNOW010022051">
    <property type="protein sequence ID" value="CAF1686364.1"/>
    <property type="molecule type" value="Genomic_DNA"/>
</dbReference>
<proteinExistence type="predicted"/>
<evidence type="ECO:0000313" key="6">
    <source>
        <dbReference type="Proteomes" id="UP000663834"/>
    </source>
</evidence>
<accession>A0A816HI78</accession>
<feature type="compositionally biased region" description="Polar residues" evidence="1">
    <location>
        <begin position="123"/>
        <end position="132"/>
    </location>
</feature>
<comment type="caution">
    <text evidence="3">The sequence shown here is derived from an EMBL/GenBank/DDBJ whole genome shotgun (WGS) entry which is preliminary data.</text>
</comment>
<dbReference type="AlphaFoldDB" id="A0A816HI78"/>
<organism evidence="3 6">
    <name type="scientific">Rotaria magnacalcarata</name>
    <dbReference type="NCBI Taxonomy" id="392030"/>
    <lineage>
        <taxon>Eukaryota</taxon>
        <taxon>Metazoa</taxon>
        <taxon>Spiralia</taxon>
        <taxon>Gnathifera</taxon>
        <taxon>Rotifera</taxon>
        <taxon>Eurotatoria</taxon>
        <taxon>Bdelloidea</taxon>
        <taxon>Philodinida</taxon>
        <taxon>Philodinidae</taxon>
        <taxon>Rotaria</taxon>
    </lineage>
</organism>
<dbReference type="Proteomes" id="UP000663824">
    <property type="component" value="Unassembled WGS sequence"/>
</dbReference>
<evidence type="ECO:0000313" key="2">
    <source>
        <dbReference type="EMBL" id="CAF1221567.1"/>
    </source>
</evidence>
<gene>
    <name evidence="5" type="ORF">BYL167_LOCUS4959</name>
    <name evidence="2" type="ORF">CJN711_LOCUS13031</name>
    <name evidence="3" type="ORF">KQP761_LOCUS38736</name>
    <name evidence="4" type="ORF">MBJ925_LOCUS35051</name>
</gene>
<reference evidence="3" key="1">
    <citation type="submission" date="2021-02" db="EMBL/GenBank/DDBJ databases">
        <authorList>
            <person name="Nowell W R."/>
        </authorList>
    </citation>
    <scope>NUCLEOTIDE SEQUENCE</scope>
</reference>
<feature type="compositionally biased region" description="Polar residues" evidence="1">
    <location>
        <begin position="141"/>
        <end position="165"/>
    </location>
</feature>
<dbReference type="EMBL" id="CAJOBH010001097">
    <property type="protein sequence ID" value="CAF3835488.1"/>
    <property type="molecule type" value="Genomic_DNA"/>
</dbReference>
<dbReference type="Proteomes" id="UP000681967">
    <property type="component" value="Unassembled WGS sequence"/>
</dbReference>
<feature type="region of interest" description="Disordered" evidence="1">
    <location>
        <begin position="113"/>
        <end position="179"/>
    </location>
</feature>
<dbReference type="EMBL" id="CAJNRE010019373">
    <property type="protein sequence ID" value="CAF2194483.1"/>
    <property type="molecule type" value="Genomic_DNA"/>
</dbReference>
<sequence length="215" mass="22825">MFSSSSTVIVNLTTGTITATNLAISEIGIDIILTNGSIKCSFGTSSSSIGAAQNLWADITTLTTSGINAVNNLQVIEANIDGRSYATSSSSDVSSSNIITAVGYQIYVKKARGQPPVNESEKVTPSLNQAEPDSTHEMNLLQPTNVDSHNPPQKTVTSPNLLNLDTNEHDAPLSNNKKEPLVPSAALSVTLFENMLPINNVPNEPMPPVVFIQFD</sequence>
<evidence type="ECO:0000313" key="3">
    <source>
        <dbReference type="EMBL" id="CAF1686364.1"/>
    </source>
</evidence>